<feature type="transmembrane region" description="Helical" evidence="6">
    <location>
        <begin position="369"/>
        <end position="391"/>
    </location>
</feature>
<organism evidence="8 9">
    <name type="scientific">Amycolatopsis suaedae</name>
    <dbReference type="NCBI Taxonomy" id="2510978"/>
    <lineage>
        <taxon>Bacteria</taxon>
        <taxon>Bacillati</taxon>
        <taxon>Actinomycetota</taxon>
        <taxon>Actinomycetes</taxon>
        <taxon>Pseudonocardiales</taxon>
        <taxon>Pseudonocardiaceae</taxon>
        <taxon>Amycolatopsis</taxon>
    </lineage>
</organism>
<evidence type="ECO:0000256" key="4">
    <source>
        <dbReference type="ARBA" id="ARBA00022989"/>
    </source>
</evidence>
<reference evidence="8 9" key="1">
    <citation type="submission" date="2019-02" db="EMBL/GenBank/DDBJ databases">
        <title>Draft genome sequence of Amycolatopsis sp. 8-3EHSu isolated from roots of Suaeda maritima.</title>
        <authorList>
            <person name="Duangmal K."/>
            <person name="Chantavorakit T."/>
        </authorList>
    </citation>
    <scope>NUCLEOTIDE SEQUENCE [LARGE SCALE GENOMIC DNA]</scope>
    <source>
        <strain evidence="8 9">8-3EHSu</strain>
    </source>
</reference>
<keyword evidence="3 6" id="KW-0812">Transmembrane</keyword>
<evidence type="ECO:0000256" key="1">
    <source>
        <dbReference type="ARBA" id="ARBA00004651"/>
    </source>
</evidence>
<feature type="transmembrane region" description="Helical" evidence="6">
    <location>
        <begin position="334"/>
        <end position="357"/>
    </location>
</feature>
<dbReference type="InterPro" id="IPR011701">
    <property type="entry name" value="MFS"/>
</dbReference>
<evidence type="ECO:0000259" key="7">
    <source>
        <dbReference type="PROSITE" id="PS50850"/>
    </source>
</evidence>
<feature type="transmembrane region" description="Helical" evidence="6">
    <location>
        <begin position="171"/>
        <end position="192"/>
    </location>
</feature>
<accession>A0A4V2EM51</accession>
<feature type="transmembrane region" description="Helical" evidence="6">
    <location>
        <begin position="204"/>
        <end position="228"/>
    </location>
</feature>
<dbReference type="PANTHER" id="PTHR42718">
    <property type="entry name" value="MAJOR FACILITATOR SUPERFAMILY MULTIDRUG TRANSPORTER MFSC"/>
    <property type="match status" value="1"/>
</dbReference>
<feature type="transmembrane region" description="Helical" evidence="6">
    <location>
        <begin position="293"/>
        <end position="314"/>
    </location>
</feature>
<comment type="subcellular location">
    <subcellularLocation>
        <location evidence="1">Cell membrane</location>
        <topology evidence="1">Multi-pass membrane protein</topology>
    </subcellularLocation>
</comment>
<keyword evidence="9" id="KW-1185">Reference proteome</keyword>
<dbReference type="InterPro" id="IPR020846">
    <property type="entry name" value="MFS_dom"/>
</dbReference>
<dbReference type="OrthoDB" id="4484751at2"/>
<evidence type="ECO:0000256" key="2">
    <source>
        <dbReference type="ARBA" id="ARBA00022448"/>
    </source>
</evidence>
<comment type="caution">
    <text evidence="8">The sequence shown here is derived from an EMBL/GenBank/DDBJ whole genome shotgun (WGS) entry which is preliminary data.</text>
</comment>
<dbReference type="AlphaFoldDB" id="A0A4V2EM51"/>
<dbReference type="Proteomes" id="UP000292003">
    <property type="component" value="Unassembled WGS sequence"/>
</dbReference>
<evidence type="ECO:0000256" key="6">
    <source>
        <dbReference type="SAM" id="Phobius"/>
    </source>
</evidence>
<feature type="transmembrane region" description="Helical" evidence="6">
    <location>
        <begin position="83"/>
        <end position="106"/>
    </location>
</feature>
<dbReference type="Pfam" id="PF07690">
    <property type="entry name" value="MFS_1"/>
    <property type="match status" value="1"/>
</dbReference>
<feature type="transmembrane region" description="Helical" evidence="6">
    <location>
        <begin position="428"/>
        <end position="456"/>
    </location>
</feature>
<evidence type="ECO:0000256" key="3">
    <source>
        <dbReference type="ARBA" id="ARBA00022692"/>
    </source>
</evidence>
<proteinExistence type="predicted"/>
<dbReference type="GO" id="GO:0022857">
    <property type="term" value="F:transmembrane transporter activity"/>
    <property type="evidence" value="ECO:0007669"/>
    <property type="project" value="InterPro"/>
</dbReference>
<evidence type="ECO:0000256" key="5">
    <source>
        <dbReference type="ARBA" id="ARBA00023136"/>
    </source>
</evidence>
<feature type="transmembrane region" description="Helical" evidence="6">
    <location>
        <begin position="403"/>
        <end position="422"/>
    </location>
</feature>
<feature type="transmembrane region" description="Helical" evidence="6">
    <location>
        <begin position="468"/>
        <end position="491"/>
    </location>
</feature>
<protein>
    <submittedName>
        <fullName evidence="8">MFS transporter</fullName>
    </submittedName>
</protein>
<sequence length="532" mass="53531">MGGLAARPARGFGTGELRRLQQARHRRCRAERGGLPRVPPGPFRRRARRARAAGRGGGVRPMSNEAVVSGTPVVRARARSVSVLLVGCVVIYGLLEAMILPALALIQQGIGATPAQAGWIISAMALTGGVATPVVGRLADVRDRRGVLLGVLALTCVGIAIAGLASSVAVFAIGQGLQGVGIGLVPLAVGIVRDSEPPEKLRRTNGLLVGGMAVANATGVLLAGPILTVLSYRWLYWIALIVLVPLTVLAFRVMPSYPPAARGRVDWAGAILLGAGLVALLLGVTFVPSAGWTSAPVLGLGAVAVLALAGFVAVERRVAQPLVDLRLGGRAVAIVHVTAFAAGMSSAVVLITVPTIVAAPAATGYGLGLTPLVTGLIMFPLGVLGAIVSPLTGKLEKLVGSRMVMVLSGVLFLGAGLVMMGGRADAVVLAAGAGMVGVAVGAGLTQGVNIIALTLPADRVASVSGVAYVLRSVGSAVGAQVAATVVALEVIPGTQLPSWNAITWAFLGAGAVGLVVALASFGLPARLAAARQ</sequence>
<feature type="domain" description="Major facilitator superfamily (MFS) profile" evidence="7">
    <location>
        <begin position="81"/>
        <end position="528"/>
    </location>
</feature>
<evidence type="ECO:0000313" key="9">
    <source>
        <dbReference type="Proteomes" id="UP000292003"/>
    </source>
</evidence>
<keyword evidence="5 6" id="KW-0472">Membrane</keyword>
<dbReference type="InterPro" id="IPR036259">
    <property type="entry name" value="MFS_trans_sf"/>
</dbReference>
<gene>
    <name evidence="8" type="ORF">EWH70_11850</name>
</gene>
<evidence type="ECO:0000313" key="8">
    <source>
        <dbReference type="EMBL" id="RZQ63845.1"/>
    </source>
</evidence>
<dbReference type="PANTHER" id="PTHR42718:SF9">
    <property type="entry name" value="MAJOR FACILITATOR SUPERFAMILY MULTIDRUG TRANSPORTER MFSC"/>
    <property type="match status" value="1"/>
</dbReference>
<feature type="transmembrane region" description="Helical" evidence="6">
    <location>
        <begin position="146"/>
        <end position="165"/>
    </location>
</feature>
<feature type="transmembrane region" description="Helical" evidence="6">
    <location>
        <begin position="265"/>
        <end position="287"/>
    </location>
</feature>
<dbReference type="PROSITE" id="PS50850">
    <property type="entry name" value="MFS"/>
    <property type="match status" value="1"/>
</dbReference>
<feature type="transmembrane region" description="Helical" evidence="6">
    <location>
        <begin position="503"/>
        <end position="523"/>
    </location>
</feature>
<name>A0A4V2EM51_9PSEU</name>
<keyword evidence="4 6" id="KW-1133">Transmembrane helix</keyword>
<dbReference type="Gene3D" id="1.20.1250.20">
    <property type="entry name" value="MFS general substrate transporter like domains"/>
    <property type="match status" value="2"/>
</dbReference>
<feature type="transmembrane region" description="Helical" evidence="6">
    <location>
        <begin position="234"/>
        <end position="253"/>
    </location>
</feature>
<keyword evidence="2" id="KW-0813">Transport</keyword>
<feature type="transmembrane region" description="Helical" evidence="6">
    <location>
        <begin position="118"/>
        <end position="139"/>
    </location>
</feature>
<dbReference type="SUPFAM" id="SSF103473">
    <property type="entry name" value="MFS general substrate transporter"/>
    <property type="match status" value="1"/>
</dbReference>
<dbReference type="GO" id="GO:0005886">
    <property type="term" value="C:plasma membrane"/>
    <property type="evidence" value="ECO:0007669"/>
    <property type="project" value="UniProtKB-SubCell"/>
</dbReference>
<dbReference type="EMBL" id="SFCC01000005">
    <property type="protein sequence ID" value="RZQ63845.1"/>
    <property type="molecule type" value="Genomic_DNA"/>
</dbReference>